<name>A0A7W9EX50_9RHOB</name>
<dbReference type="Proteomes" id="UP000535415">
    <property type="component" value="Unassembled WGS sequence"/>
</dbReference>
<dbReference type="InterPro" id="IPR029044">
    <property type="entry name" value="Nucleotide-diphossugar_trans"/>
</dbReference>
<dbReference type="EC" id="2.4.-.-" evidence="5"/>
<proteinExistence type="inferred from homology"/>
<evidence type="ECO:0000256" key="3">
    <source>
        <dbReference type="ARBA" id="ARBA00022679"/>
    </source>
</evidence>
<dbReference type="EMBL" id="JACIJM010000002">
    <property type="protein sequence ID" value="MBB5721269.1"/>
    <property type="molecule type" value="Genomic_DNA"/>
</dbReference>
<dbReference type="Pfam" id="PF00535">
    <property type="entry name" value="Glycos_transf_2"/>
    <property type="match status" value="1"/>
</dbReference>
<comment type="similarity">
    <text evidence="1">Belongs to the glycosyltransferase 2 family.</text>
</comment>
<evidence type="ECO:0000313" key="5">
    <source>
        <dbReference type="EMBL" id="MBB5721269.1"/>
    </source>
</evidence>
<dbReference type="CDD" id="cd00761">
    <property type="entry name" value="Glyco_tranf_GTA_type"/>
    <property type="match status" value="1"/>
</dbReference>
<dbReference type="RefSeq" id="WP_183526116.1">
    <property type="nucleotide sequence ID" value="NZ_JACIJM010000002.1"/>
</dbReference>
<accession>A0A7W9EX50</accession>
<keyword evidence="2 5" id="KW-0328">Glycosyltransferase</keyword>
<evidence type="ECO:0000256" key="2">
    <source>
        <dbReference type="ARBA" id="ARBA00022676"/>
    </source>
</evidence>
<protein>
    <submittedName>
        <fullName evidence="5">Succinoglycan biosynthesis protein ExoO</fullName>
        <ecNumber evidence="5">2.4.-.-</ecNumber>
    </submittedName>
</protein>
<dbReference type="AlphaFoldDB" id="A0A7W9EX50"/>
<dbReference type="InterPro" id="IPR001173">
    <property type="entry name" value="Glyco_trans_2-like"/>
</dbReference>
<evidence type="ECO:0000313" key="6">
    <source>
        <dbReference type="Proteomes" id="UP000535415"/>
    </source>
</evidence>
<organism evidence="5 6">
    <name type="scientific">Yoonia ponticola</name>
    <dbReference type="NCBI Taxonomy" id="1524255"/>
    <lineage>
        <taxon>Bacteria</taxon>
        <taxon>Pseudomonadati</taxon>
        <taxon>Pseudomonadota</taxon>
        <taxon>Alphaproteobacteria</taxon>
        <taxon>Rhodobacterales</taxon>
        <taxon>Paracoccaceae</taxon>
        <taxon>Yoonia</taxon>
    </lineage>
</organism>
<keyword evidence="3 5" id="KW-0808">Transferase</keyword>
<evidence type="ECO:0000256" key="1">
    <source>
        <dbReference type="ARBA" id="ARBA00006739"/>
    </source>
</evidence>
<dbReference type="InterPro" id="IPR050834">
    <property type="entry name" value="Glycosyltransf_2"/>
</dbReference>
<feature type="domain" description="Glycosyltransferase 2-like" evidence="4">
    <location>
        <begin position="8"/>
        <end position="128"/>
    </location>
</feature>
<dbReference type="PANTHER" id="PTHR43685:SF5">
    <property type="entry name" value="GLYCOSYLTRANSFERASE EPSE-RELATED"/>
    <property type="match status" value="1"/>
</dbReference>
<evidence type="ECO:0000259" key="4">
    <source>
        <dbReference type="Pfam" id="PF00535"/>
    </source>
</evidence>
<gene>
    <name evidence="5" type="ORF">FHS72_000876</name>
</gene>
<dbReference type="SUPFAM" id="SSF53448">
    <property type="entry name" value="Nucleotide-diphospho-sugar transferases"/>
    <property type="match status" value="1"/>
</dbReference>
<dbReference type="GO" id="GO:0016757">
    <property type="term" value="F:glycosyltransferase activity"/>
    <property type="evidence" value="ECO:0007669"/>
    <property type="project" value="UniProtKB-KW"/>
</dbReference>
<dbReference type="Gene3D" id="3.90.550.10">
    <property type="entry name" value="Spore Coat Polysaccharide Biosynthesis Protein SpsA, Chain A"/>
    <property type="match status" value="1"/>
</dbReference>
<dbReference type="PANTHER" id="PTHR43685">
    <property type="entry name" value="GLYCOSYLTRANSFERASE"/>
    <property type="match status" value="1"/>
</dbReference>
<comment type="caution">
    <text evidence="5">The sequence shown here is derived from an EMBL/GenBank/DDBJ whole genome shotgun (WGS) entry which is preliminary data.</text>
</comment>
<reference evidence="5 6" key="1">
    <citation type="submission" date="2020-08" db="EMBL/GenBank/DDBJ databases">
        <title>Genomic Encyclopedia of Type Strains, Phase IV (KMG-IV): sequencing the most valuable type-strain genomes for metagenomic binning, comparative biology and taxonomic classification.</title>
        <authorList>
            <person name="Goeker M."/>
        </authorList>
    </citation>
    <scope>NUCLEOTIDE SEQUENCE [LARGE SCALE GENOMIC DNA]</scope>
    <source>
        <strain evidence="5 6">DSM 101064</strain>
    </source>
</reference>
<keyword evidence="6" id="KW-1185">Reference proteome</keyword>
<sequence>MTAQPSVSVIIAAYNAAPFIHRAVASALAQTDVALEILVVDDASSDDTLEVLERLAQSDTRIKTIMAPANKGPAAARNLALAQVTSDWIAVLDSDDSFQPNRLRRMIDIAKRQNADIVLDDFQSVLENGDVVPDAALSSCKSAGLISAVDWVALNAFARSQVSFGYAKPVMSTQFVRQKGLHYNETLRNGEDYHLILNALLNAASVYFTAQIGYNYTRRHGSVSHKANDAHLRALQIADDQVASTTDQITLRKWMNIRRENLRDLQTTETFLRNLKSSRLDQSMMALLKRPRAAGRVALHLSEAIAKRFGRNR</sequence>